<feature type="region of interest" description="Disordered" evidence="2">
    <location>
        <begin position="723"/>
        <end position="744"/>
    </location>
</feature>
<dbReference type="PANTHER" id="PTHR13037:SF24">
    <property type="entry name" value="POLYCOMB PROTEIN PCL-RELATED"/>
    <property type="match status" value="1"/>
</dbReference>
<feature type="compositionally biased region" description="Polar residues" evidence="2">
    <location>
        <begin position="881"/>
        <end position="908"/>
    </location>
</feature>
<feature type="compositionally biased region" description="Pro residues" evidence="2">
    <location>
        <begin position="728"/>
        <end position="740"/>
    </location>
</feature>
<evidence type="ECO:0000256" key="1">
    <source>
        <dbReference type="ARBA" id="ARBA00022581"/>
    </source>
</evidence>
<feature type="compositionally biased region" description="Low complexity" evidence="2">
    <location>
        <begin position="944"/>
        <end position="959"/>
    </location>
</feature>
<evidence type="ECO:0000313" key="4">
    <source>
        <dbReference type="Proteomes" id="UP001165090"/>
    </source>
</evidence>
<reference evidence="3 4" key="1">
    <citation type="journal article" date="2023" name="IScience">
        <title>Expanded male sex-determining region conserved during the evolution of homothallism in the green alga Volvox.</title>
        <authorList>
            <person name="Yamamoto K."/>
            <person name="Matsuzaki R."/>
            <person name="Mahakham W."/>
            <person name="Heman W."/>
            <person name="Sekimoto H."/>
            <person name="Kawachi M."/>
            <person name="Minakuchi Y."/>
            <person name="Toyoda A."/>
            <person name="Nozaki H."/>
        </authorList>
    </citation>
    <scope>NUCLEOTIDE SEQUENCE [LARGE SCALE GENOMIC DNA]</scope>
    <source>
        <strain evidence="3 4">NIES-4468</strain>
    </source>
</reference>
<gene>
    <name evidence="3" type="ORF">VaNZ11_012542</name>
</gene>
<accession>A0ABQ5SFG5</accession>
<feature type="region of interest" description="Disordered" evidence="2">
    <location>
        <begin position="933"/>
        <end position="978"/>
    </location>
</feature>
<keyword evidence="1" id="KW-0945">Host-virus interaction</keyword>
<feature type="compositionally biased region" description="Pro residues" evidence="2">
    <location>
        <begin position="960"/>
        <end position="976"/>
    </location>
</feature>
<keyword evidence="4" id="KW-1185">Reference proteome</keyword>
<name>A0ABQ5SFG5_9CHLO</name>
<dbReference type="Proteomes" id="UP001165090">
    <property type="component" value="Unassembled WGS sequence"/>
</dbReference>
<proteinExistence type="predicted"/>
<evidence type="ECO:0000313" key="3">
    <source>
        <dbReference type="EMBL" id="GLI68198.1"/>
    </source>
</evidence>
<protein>
    <submittedName>
        <fullName evidence="3">Uncharacterized protein</fullName>
    </submittedName>
</protein>
<feature type="region of interest" description="Disordered" evidence="2">
    <location>
        <begin position="492"/>
        <end position="514"/>
    </location>
</feature>
<comment type="caution">
    <text evidence="3">The sequence shown here is derived from an EMBL/GenBank/DDBJ whole genome shotgun (WGS) entry which is preliminary data.</text>
</comment>
<evidence type="ECO:0000256" key="2">
    <source>
        <dbReference type="SAM" id="MobiDB-lite"/>
    </source>
</evidence>
<dbReference type="PANTHER" id="PTHR13037">
    <property type="entry name" value="FORMIN"/>
    <property type="match status" value="1"/>
</dbReference>
<dbReference type="EMBL" id="BSDZ01000079">
    <property type="protein sequence ID" value="GLI68198.1"/>
    <property type="molecule type" value="Genomic_DNA"/>
</dbReference>
<feature type="region of interest" description="Disordered" evidence="2">
    <location>
        <begin position="881"/>
        <end position="912"/>
    </location>
</feature>
<sequence>MAVEGLTSIGALTSLQQVHTSAATGTCISLEVATSWPGFPSNYLRSCANQRAMTVDLDRSCSRAVDGGEGNETPWTFPTTSNATSGLSVVTHDRATIAEVESPGCLVAGATAHTPMQRTLSAPVGAPITWLTTDAFAPGTPPTLQLLTHPSPSGSPPLSAWAPRIPRSIGSMDRAVCHNPLQRNQSLSQACVIDDCSQLTTSTLSPSSLLSAAFRRCLNGLGKGLGHSSSSGDENRCIDRVSPLPDCPFPPSAGPAGPNTMMAYEGDEASSPAARAQLLTSVGCATPTACAATATATAVANVAACDGEQSEGLPGHVYPGEIHGGDGGGVVAVITVAVVSQEDVEMTDAGAAAAPDGGDGGEADDGSGTLLATFGAGGLAPGAWVCSAAQTAAQVALDQVVVVESGGGEAGEEAQPVLLPPYDLNRSSIWRAGNPRGMPPLPRAYRTASRWMPVPPLISPELFLIGSTEPGSPPPDVDTADLADTAGLSKTRAYQRRDEQSAPAPPPLSSCFPRGMASPFGAALNLTPDPDLDSEPLLDWGGARWTRLTSPFAQLAEQQQVVRQHGRDDDKGGWEDPVAEYGHDESYSYDDGYGTCDAGHGDAFVRGASAGSAISPGAMDAVMAVDEVMYGDAAADSRTRTVSMAASAAMGPVMDDDELDDYYLNTLCGGCDPLVAFMQQELARSREIEQVCLQEPKEVGEETADKRLAGCSGGVADDTTDAVEQAMQPPPPSPPPPPPYELQQQYQPAPLEADERIAASAGIVEGTVPQADLQLDGSPASWPVPSVPLPLQCMNTAAVAVPPSQPVAALPEVSSSPLVAAAAAAAASGSHHPIPLSPQSAGFHPSEVVSPLTEVDIEDEELFFELCLADGPDEEAALTEAVTSPRISSARSDAASGTGTVEGGSNTDGCGLVRVTDDAVPLVAFMAVTEADMREPRHSHSRVPHPFSQPLLPPHSQLLPSPPQSPPPPPQSPQSPQPQLLVVTGACCHFHATELHTSHELQLRQHVEALQLQAQQQQQQQLVEEAGSDAGAGLASGGTGCGRDLEDVTDVLCPPPGAAASRQDLQDCALPEVRDAWGEEECGNENDSRVLVVMLERVESCAHCSVAADVRQMVELAVWSNCFWEVGAVAAEGRNTERATTLQEEEQEEALC</sequence>
<organism evidence="3 4">
    <name type="scientific">Volvox africanus</name>
    <dbReference type="NCBI Taxonomy" id="51714"/>
    <lineage>
        <taxon>Eukaryota</taxon>
        <taxon>Viridiplantae</taxon>
        <taxon>Chlorophyta</taxon>
        <taxon>core chlorophytes</taxon>
        <taxon>Chlorophyceae</taxon>
        <taxon>CS clade</taxon>
        <taxon>Chlamydomonadales</taxon>
        <taxon>Volvocaceae</taxon>
        <taxon>Volvox</taxon>
    </lineage>
</organism>